<evidence type="ECO:0000313" key="3">
    <source>
        <dbReference type="Proteomes" id="UP000036426"/>
    </source>
</evidence>
<keyword evidence="3" id="KW-1185">Reference proteome</keyword>
<dbReference type="Gene3D" id="2.10.109.10">
    <property type="entry name" value="Umud Fragment, subunit A"/>
    <property type="match status" value="1"/>
</dbReference>
<sequence length="96" mass="10597">MLFILKVTGSSMLPVFQPGDFVLISRWFRHLQVGDDVVINHPHYGRIIKRIACVHTNQSLTLTGLHASSVSSTDMGTICPTQVVGKVRYTVSLTSD</sequence>
<dbReference type="AlphaFoldDB" id="A0A0J1GLT2"/>
<dbReference type="Pfam" id="PF00717">
    <property type="entry name" value="Peptidase_S24"/>
    <property type="match status" value="1"/>
</dbReference>
<dbReference type="InterPro" id="IPR015927">
    <property type="entry name" value="Peptidase_S24_S26A/B/C"/>
</dbReference>
<comment type="caution">
    <text evidence="2">The sequence shown here is derived from an EMBL/GenBank/DDBJ whole genome shotgun (WGS) entry which is preliminary data.</text>
</comment>
<dbReference type="Proteomes" id="UP000036426">
    <property type="component" value="Unassembled WGS sequence"/>
</dbReference>
<feature type="domain" description="Peptidase S24/S26A/S26B/S26C" evidence="1">
    <location>
        <begin position="2"/>
        <end position="60"/>
    </location>
</feature>
<proteinExistence type="predicted"/>
<accession>A0A0J1GLT2</accession>
<dbReference type="PATRIC" id="fig|754436.4.peg.2578"/>
<dbReference type="SUPFAM" id="SSF51306">
    <property type="entry name" value="LexA/Signal peptidase"/>
    <property type="match status" value="1"/>
</dbReference>
<name>A0A0J1GLT2_9GAMM</name>
<dbReference type="InterPro" id="IPR036286">
    <property type="entry name" value="LexA/Signal_pep-like_sf"/>
</dbReference>
<dbReference type="CDD" id="cd06462">
    <property type="entry name" value="Peptidase_S24_S26"/>
    <property type="match status" value="1"/>
</dbReference>
<dbReference type="OrthoDB" id="6183704at2"/>
<organism evidence="2 3">
    <name type="scientific">Photobacterium aphoticum</name>
    <dbReference type="NCBI Taxonomy" id="754436"/>
    <lineage>
        <taxon>Bacteria</taxon>
        <taxon>Pseudomonadati</taxon>
        <taxon>Pseudomonadota</taxon>
        <taxon>Gammaproteobacteria</taxon>
        <taxon>Vibrionales</taxon>
        <taxon>Vibrionaceae</taxon>
        <taxon>Photobacterium</taxon>
    </lineage>
</organism>
<evidence type="ECO:0000313" key="2">
    <source>
        <dbReference type="EMBL" id="KLV00414.1"/>
    </source>
</evidence>
<dbReference type="RefSeq" id="WP_047874680.1">
    <property type="nucleotide sequence ID" value="NZ_BMYC01000004.1"/>
</dbReference>
<gene>
    <name evidence="2" type="ORF">ABT58_12150</name>
</gene>
<dbReference type="EMBL" id="LDOV01000022">
    <property type="protein sequence ID" value="KLV00414.1"/>
    <property type="molecule type" value="Genomic_DNA"/>
</dbReference>
<reference evidence="2 3" key="1">
    <citation type="submission" date="2015-05" db="EMBL/GenBank/DDBJ databases">
        <title>Photobacterium galathea sp. nov.</title>
        <authorList>
            <person name="Machado H."/>
            <person name="Gram L."/>
        </authorList>
    </citation>
    <scope>NUCLEOTIDE SEQUENCE [LARGE SCALE GENOMIC DNA]</scope>
    <source>
        <strain evidence="2 3">DSM 25995</strain>
    </source>
</reference>
<evidence type="ECO:0000259" key="1">
    <source>
        <dbReference type="Pfam" id="PF00717"/>
    </source>
</evidence>
<protein>
    <recommendedName>
        <fullName evidence="1">Peptidase S24/S26A/S26B/S26C domain-containing protein</fullName>
    </recommendedName>
</protein>